<dbReference type="EMBL" id="CAMXCT030002693">
    <property type="protein sequence ID" value="CAL4787208.1"/>
    <property type="molecule type" value="Genomic_DNA"/>
</dbReference>
<evidence type="ECO:0000313" key="3">
    <source>
        <dbReference type="EMBL" id="CAI3999896.1"/>
    </source>
</evidence>
<evidence type="ECO:0000256" key="2">
    <source>
        <dbReference type="SAM" id="MobiDB-lite"/>
    </source>
</evidence>
<feature type="compositionally biased region" description="Low complexity" evidence="2">
    <location>
        <begin position="1396"/>
        <end position="1410"/>
    </location>
</feature>
<accession>A0A9P1D0Y6</accession>
<dbReference type="InterPro" id="IPR002745">
    <property type="entry name" value="Ptrans_KptA/Tpt1"/>
</dbReference>
<feature type="coiled-coil region" evidence="1">
    <location>
        <begin position="10"/>
        <end position="99"/>
    </location>
</feature>
<reference evidence="3" key="1">
    <citation type="submission" date="2022-10" db="EMBL/GenBank/DDBJ databases">
        <authorList>
            <person name="Chen Y."/>
            <person name="Dougan E. K."/>
            <person name="Chan C."/>
            <person name="Rhodes N."/>
            <person name="Thang M."/>
        </authorList>
    </citation>
    <scope>NUCLEOTIDE SEQUENCE</scope>
</reference>
<feature type="region of interest" description="Disordered" evidence="2">
    <location>
        <begin position="1285"/>
        <end position="1436"/>
    </location>
</feature>
<evidence type="ECO:0000313" key="4">
    <source>
        <dbReference type="EMBL" id="CAL4787208.1"/>
    </source>
</evidence>
<comment type="caution">
    <text evidence="3">The sequence shown here is derived from an EMBL/GenBank/DDBJ whole genome shotgun (WGS) entry which is preliminary data.</text>
</comment>
<feature type="compositionally biased region" description="Basic and acidic residues" evidence="2">
    <location>
        <begin position="1665"/>
        <end position="1680"/>
    </location>
</feature>
<gene>
    <name evidence="3" type="ORF">C1SCF055_LOCUS26055</name>
</gene>
<feature type="compositionally biased region" description="Low complexity" evidence="2">
    <location>
        <begin position="232"/>
        <end position="247"/>
    </location>
</feature>
<reference evidence="4 5" key="2">
    <citation type="submission" date="2024-05" db="EMBL/GenBank/DDBJ databases">
        <authorList>
            <person name="Chen Y."/>
            <person name="Shah S."/>
            <person name="Dougan E. K."/>
            <person name="Thang M."/>
            <person name="Chan C."/>
        </authorList>
    </citation>
    <scope>NUCLEOTIDE SEQUENCE [LARGE SCALE GENOMIC DNA]</scope>
</reference>
<keyword evidence="5" id="KW-1185">Reference proteome</keyword>
<evidence type="ECO:0000313" key="5">
    <source>
        <dbReference type="Proteomes" id="UP001152797"/>
    </source>
</evidence>
<dbReference type="Pfam" id="PF01885">
    <property type="entry name" value="PTS_2-RNA"/>
    <property type="match status" value="1"/>
</dbReference>
<feature type="compositionally biased region" description="Basic and acidic residues" evidence="2">
    <location>
        <begin position="1365"/>
        <end position="1387"/>
    </location>
</feature>
<keyword evidence="1" id="KW-0175">Coiled coil</keyword>
<dbReference type="SUPFAM" id="SSF56399">
    <property type="entry name" value="ADP-ribosylation"/>
    <property type="match status" value="1"/>
</dbReference>
<dbReference type="Gene3D" id="3.20.170.30">
    <property type="match status" value="1"/>
</dbReference>
<protein>
    <submittedName>
        <fullName evidence="3">Uncharacterized protein</fullName>
    </submittedName>
</protein>
<feature type="region of interest" description="Disordered" evidence="2">
    <location>
        <begin position="421"/>
        <end position="443"/>
    </location>
</feature>
<feature type="compositionally biased region" description="Pro residues" evidence="2">
    <location>
        <begin position="1338"/>
        <end position="1364"/>
    </location>
</feature>
<dbReference type="GO" id="GO:0016740">
    <property type="term" value="F:transferase activity"/>
    <property type="evidence" value="ECO:0007669"/>
    <property type="project" value="InterPro"/>
</dbReference>
<dbReference type="EMBL" id="CAMXCT020002693">
    <property type="protein sequence ID" value="CAL1153271.1"/>
    <property type="molecule type" value="Genomic_DNA"/>
</dbReference>
<name>A0A9P1D0Y6_9DINO</name>
<sequence>MVRAGVKAVIAEAEQRHREVLEAIVKQLQQSHLQEKQDLEIQQQRLRNEHAKAQAEIASLRTELQAANSRLSMFHTEANNEHQSKVQELSKNLQNEYNLKLMEVQTSTAEEYQELVRQTVEDATNGVERIRKDEKSALDAQEMRYALELQDASDQCAALQDQVDELEHRCEARVSSDEASAGLAAEPSGKPMSAFEKLRAETRSKLRIVLDNPAQHELASFSDARSDLDKGSVAPKAPAADVPAASSDRPENKKIPTLPVEGAKSLTPTEEFPSPSEGEENKTYQFLLTSVRNYIDRERLRTNRDRVAQRQNPNKDVLNQGGKSVMFSNRVQYRKIPARGDMCPIIITPKVHEKVFTTEECPKVNLKTVHEAQVVARQLHEAVEMFDGDWEPACKFNCTEDHPVFLKLTCKCCRRLMEPKHIGSSPPETVQPPTTHAKPIASSSSAAAAQRGFVFPLRAAQEAKEPKAIKPQDLLIQDANREVVPNADAAEALPPPPFVYVQGNPADQTPEQPLDADAQQLYQEMSADIAAESGAPRLTPSGFYDLVGNQAGWEQLFCTLACVGNTRELGLLQEGKDACLAFMSEYTCQTIAGVYLKDLDWLPNIHRLLEVDFGALENFEAPAPEEIPCIWKDANSDVVPVYVITSDSILAMVSGSKKSLRRHDLCQALSDTKRKEVWKVKHEMLWGKSLGPIVKRNIELCREAKAEFDATFAGLPHKKLQIVSLVVWSGNELVGKYGIDETGHWPYDYPEGIYPDLLADCKRHLTWYSDQLKKLGIGAAALLCEPDEEIYGSRPCGRMLHKELREAFHAELSEYPHGHIKWLVNDELPYRLVLKDHYHAEQSEANAHKMVHFILSTCLLLAVEEQVEKFSRVAFKHRRRNMNDYDQRQGWMTLEQFSDGFQQLWKRHVTPMVSTKSLDVDGEGKPFTWEEVENEQPNTMAPVDKEDIEEAESQPLDKTKPAVRENVPEYNPWDGVDTSDDKYAENYLGHRPYVSDHRDRAVAHVSGHVDSYHYRLEENVAGDQVQHVIVEGHAYELVPVTQEMMQPADGRKIWYSGHLHNHKTKFNKVLRGHGKNAGLPFDDQMFLDIEDFCVALFRELPWKDQRLSMQDIIAVMLQDGRGRFQFLGAPGMQIATRMSLSYWPFKVCQLSKERTWTKSSLWKDIMLNGLIPGGGPRVNSGRAHVYCSAKALEDEDFKSGLRRVHPIQLTINMQEAVRDGIIFFKTESEGILTTMTIPARYVITAKDTDTGENLWVRTSRIQRTEPDYSLDVAVSERVQKIEDKSPKLPFKAPPVPAPVTSAEAAPKSMPLKVKAPPPSVQKLIAEKKAKEAGVQGPTTPPKEPAVPGPKTPPKMPTRPAPKPPSRVDKTVIEEEKTDDKTEVKTETAAKGTSTVAESSGSRSEAAASDSVPFLKPEPKADTAGKSPPPKQSVIPPATGPFEGFGRSATAAGKTAEWLGVETVLNRPLKILKCPECDATMVEGQLKCDGCGFIVQKTASQLRKSIGKRRVELMEKLGLKHRVEGDVLAQSMTGKELQSLGIVDAAGRGSVSPETDWVHDAKGKHKRAVIDLSFHSVHDRYLMDDLFREQMLEEGNTEEDMHFFDLLRFAVMPKLKRFPHDNILITWEGVEHLDANYNLQRQLNNIFAKNHKTVVDLAKQQQQQSERAKAKNAEAKRKAAEDANVARASVPKAASSADASSSRTAQAAAKASSSSARPAQEYQKPTYWKGKWWLMDARGNWVEKK</sequence>
<proteinExistence type="predicted"/>
<dbReference type="EMBL" id="CAMXCT010002693">
    <property type="protein sequence ID" value="CAI3999896.1"/>
    <property type="molecule type" value="Genomic_DNA"/>
</dbReference>
<dbReference type="InterPro" id="IPR042081">
    <property type="entry name" value="RNA_2'-PTrans_C"/>
</dbReference>
<dbReference type="Proteomes" id="UP001152797">
    <property type="component" value="Unassembled WGS sequence"/>
</dbReference>
<organism evidence="3">
    <name type="scientific">Cladocopium goreaui</name>
    <dbReference type="NCBI Taxonomy" id="2562237"/>
    <lineage>
        <taxon>Eukaryota</taxon>
        <taxon>Sar</taxon>
        <taxon>Alveolata</taxon>
        <taxon>Dinophyceae</taxon>
        <taxon>Suessiales</taxon>
        <taxon>Symbiodiniaceae</taxon>
        <taxon>Cladocopium</taxon>
    </lineage>
</organism>
<feature type="region of interest" description="Disordered" evidence="2">
    <location>
        <begin position="220"/>
        <end position="283"/>
    </location>
</feature>
<evidence type="ECO:0000256" key="1">
    <source>
        <dbReference type="SAM" id="Coils"/>
    </source>
</evidence>
<feature type="compositionally biased region" description="Low complexity" evidence="2">
    <location>
        <begin position="1687"/>
        <end position="1719"/>
    </location>
</feature>
<feature type="region of interest" description="Disordered" evidence="2">
    <location>
        <begin position="1661"/>
        <end position="1721"/>
    </location>
</feature>